<dbReference type="Pfam" id="PF13540">
    <property type="entry name" value="RCC1_2"/>
    <property type="match status" value="1"/>
</dbReference>
<protein>
    <submittedName>
        <fullName evidence="7">Nucleolar protein 9</fullName>
    </submittedName>
</protein>
<dbReference type="GO" id="GO:0034551">
    <property type="term" value="P:mitochondrial respiratory chain complex III assembly"/>
    <property type="evidence" value="ECO:0007669"/>
    <property type="project" value="TreeGrafter"/>
</dbReference>
<feature type="compositionally biased region" description="Basic and acidic residues" evidence="6">
    <location>
        <begin position="1071"/>
        <end position="1080"/>
    </location>
</feature>
<gene>
    <name evidence="7" type="ORF">GX51_06144</name>
</gene>
<dbReference type="FunFam" id="2.130.10.30:FF:000027">
    <property type="entry name" value="Protein FMP25, mitochondrial"/>
    <property type="match status" value="1"/>
</dbReference>
<dbReference type="PROSITE" id="PS50012">
    <property type="entry name" value="RCC1_3"/>
    <property type="match status" value="2"/>
</dbReference>
<proteinExistence type="predicted"/>
<evidence type="ECO:0000256" key="1">
    <source>
        <dbReference type="ARBA" id="ARBA00022517"/>
    </source>
</evidence>
<dbReference type="SUPFAM" id="SSF50985">
    <property type="entry name" value="RCC1/BLIP-II"/>
    <property type="match status" value="1"/>
</dbReference>
<feature type="region of interest" description="Disordered" evidence="6">
    <location>
        <begin position="594"/>
        <end position="638"/>
    </location>
</feature>
<evidence type="ECO:0000256" key="4">
    <source>
        <dbReference type="ARBA" id="ARBA00024893"/>
    </source>
</evidence>
<dbReference type="InterPro" id="IPR016024">
    <property type="entry name" value="ARM-type_fold"/>
</dbReference>
<dbReference type="GO" id="GO:0003723">
    <property type="term" value="F:RNA binding"/>
    <property type="evidence" value="ECO:0007669"/>
    <property type="project" value="InterPro"/>
</dbReference>
<feature type="region of interest" description="Disordered" evidence="6">
    <location>
        <begin position="1071"/>
        <end position="1090"/>
    </location>
</feature>
<comment type="function">
    <text evidence="4">RNA-binding nucleolar protein required for pre-rRNA processing. Involved in production of 18S rRNA and assembly of small ribosomal subunit.</text>
</comment>
<accession>A0A2B7WT56</accession>
<dbReference type="PANTHER" id="PTHR47563:SF1">
    <property type="entry name" value="PROTEIN FMP25, MITOCHONDRIAL"/>
    <property type="match status" value="1"/>
</dbReference>
<dbReference type="OrthoDB" id="10256179at2759"/>
<dbReference type="AlphaFoldDB" id="A0A2B7WT56"/>
<dbReference type="PANTHER" id="PTHR47563">
    <property type="entry name" value="PROTEIN FMP25, MITOCHONDRIAL"/>
    <property type="match status" value="1"/>
</dbReference>
<evidence type="ECO:0000256" key="6">
    <source>
        <dbReference type="SAM" id="MobiDB-lite"/>
    </source>
</evidence>
<evidence type="ECO:0000256" key="3">
    <source>
        <dbReference type="ARBA" id="ARBA00022737"/>
    </source>
</evidence>
<dbReference type="InterPro" id="IPR009091">
    <property type="entry name" value="RCC1/BLIP-II"/>
</dbReference>
<dbReference type="GO" id="GO:0006364">
    <property type="term" value="P:rRNA processing"/>
    <property type="evidence" value="ECO:0007669"/>
    <property type="project" value="UniProtKB-KW"/>
</dbReference>
<feature type="compositionally biased region" description="Basic and acidic residues" evidence="6">
    <location>
        <begin position="608"/>
        <end position="627"/>
    </location>
</feature>
<dbReference type="InterPro" id="IPR053245">
    <property type="entry name" value="MitoProcess-Associated"/>
</dbReference>
<dbReference type="SUPFAM" id="SSF48371">
    <property type="entry name" value="ARM repeat"/>
    <property type="match status" value="1"/>
</dbReference>
<dbReference type="InterPro" id="IPR001313">
    <property type="entry name" value="Pumilio_RNA-bd_rpt"/>
</dbReference>
<keyword evidence="8" id="KW-1185">Reference proteome</keyword>
<organism evidence="7 8">
    <name type="scientific">Blastomyces parvus</name>
    <dbReference type="NCBI Taxonomy" id="2060905"/>
    <lineage>
        <taxon>Eukaryota</taxon>
        <taxon>Fungi</taxon>
        <taxon>Dikarya</taxon>
        <taxon>Ascomycota</taxon>
        <taxon>Pezizomycotina</taxon>
        <taxon>Eurotiomycetes</taxon>
        <taxon>Eurotiomycetidae</taxon>
        <taxon>Onygenales</taxon>
        <taxon>Ajellomycetaceae</taxon>
        <taxon>Blastomyces</taxon>
    </lineage>
</organism>
<dbReference type="SMART" id="SM00025">
    <property type="entry name" value="Pumilio"/>
    <property type="match status" value="6"/>
</dbReference>
<keyword evidence="3" id="KW-0677">Repeat</keyword>
<dbReference type="InterPro" id="IPR000408">
    <property type="entry name" value="Reg_chr_condens"/>
</dbReference>
<evidence type="ECO:0000313" key="7">
    <source>
        <dbReference type="EMBL" id="PGG99772.1"/>
    </source>
</evidence>
<dbReference type="Pfam" id="PF22493">
    <property type="entry name" value="PUF_NOP9"/>
    <property type="match status" value="1"/>
</dbReference>
<dbReference type="InterPro" id="IPR011989">
    <property type="entry name" value="ARM-like"/>
</dbReference>
<feature type="repeat" description="RCC1" evidence="5">
    <location>
        <begin position="346"/>
        <end position="407"/>
    </location>
</feature>
<dbReference type="Gene3D" id="1.25.10.10">
    <property type="entry name" value="Leucine-rich Repeat Variant"/>
    <property type="match status" value="3"/>
</dbReference>
<sequence>MSFARGSKRLASQRFLAPSQRSPFFAPRLRPYSTAGPPPPQKEPLVSPRIRPYIAVAGLTAVISFGYYYIRDRQDSLGEKPRYQRPELILQEAKTRQNLSAEENRESLSPQHVQVKRSWERPGLYAWGSNTGLVANPDSNEFVVKTPRRIPYFDGMVLRDVKIDQNFGAAITENGDLIQWGKGYSKTHYKPTKTLKGKNLVSLCISSDRIVALSSGGNVYSLPVSKSDQENGLKPFESSWIPFWRTRAELSYRPLQPRLGLGEKVTAISGGLEHVLLLTTSGRVFSAAIGTDHFPSCGQLGIPGLTWNNRPKGPYDMCHEVSELRGARITNIAAGDYHSLALDKAGQVFVFGDNTSGQLGLQTNATSLSIDVPTILPLGNLYPADGYEVKASSIAAGGTNSFFTVTAKRILSPMEVPTTVRDLGRVTTDVWSCGKGLFGVLGTGKWTHVQDKPTKIKALSGLFEYSDVAQKVVPIGVSHISVGATHAAAVLGNFTNVSALKDGPQTDTNWGSDVFWWGGNEFYQLGTGKRNNIAFPTHIHPPADAVAREHQREDSRFQITPRRTVQLDGRKVSLEQRVECGRYVTAVSVGFTMPRERQKRGRRAEAKRKRDDEAGDRTPPKRQKASEGDNDLNPSHNQIEIGDDYILLEEEPSSSMDTPFYGLLDPEEQEYFSHASGLLELNEFETEEEKGIFIERVYEEADGKELKIACSQSCSRLMEKLISASSLGQIKRLFSKFAGHFLNLVQHRFASHCCEALFLRAAPYVTLEIKKKPTEKDDNEGEDPSANLRLEDLFLAVISELEGNWGYLLTERFASHAIRVLLLILAGEQLDNPSKATVIASRKKENLDKAKVAQHDKPVSERRAVPPSFNAALEKMMKDLVTGLDNTYLRALATHPVGNPVLQVLLSVELTHLGKSKARDSDSVFRRLVPDENLEEGSESAAFIRGLFYDPVGSRLLETMVQLAPGKFFKTFYKALVQERIGSLSRNEIAGHVVARILERLSKEDLKSSMDLILPEVPSLVERSRFTVIKMLIERGVVRGVDLKPLADSLLSVYGTDPVSRINNILKLQHVNEENDDTKRSSKKPSPEQLHGSLLAQTMLKSPGPLSELIQSSLLAVTLETLIAIAKDPAASHVLQDALTLPTSTVQFRRQITSRFSGKMAELALDSSGSHVADAVWSATGDLIFIKQRFAEEFLANERTLRDSFIGRAVWKNWSMDLYKRRRGQWIAIAKGLEDLNPSTSDHRQPPKSNIDLARARFAAKADGSKQPNTSTPKKIPATF</sequence>
<comment type="caution">
    <text evidence="7">The sequence shown here is derived from an EMBL/GenBank/DDBJ whole genome shotgun (WGS) entry which is preliminary data.</text>
</comment>
<dbReference type="EMBL" id="PDNC01000096">
    <property type="protein sequence ID" value="PGG99772.1"/>
    <property type="molecule type" value="Genomic_DNA"/>
</dbReference>
<feature type="region of interest" description="Disordered" evidence="6">
    <location>
        <begin position="1259"/>
        <end position="1280"/>
    </location>
</feature>
<dbReference type="Gene3D" id="2.130.10.30">
    <property type="entry name" value="Regulator of chromosome condensation 1/beta-lactamase-inhibitor protein II"/>
    <property type="match status" value="1"/>
</dbReference>
<dbReference type="PROSITE" id="PS00626">
    <property type="entry name" value="RCC1_2"/>
    <property type="match status" value="1"/>
</dbReference>
<reference evidence="7 8" key="1">
    <citation type="submission" date="2017-10" db="EMBL/GenBank/DDBJ databases">
        <title>Comparative genomics in systemic dimorphic fungi from Ajellomycetaceae.</title>
        <authorList>
            <person name="Munoz J.F."/>
            <person name="Mcewen J.G."/>
            <person name="Clay O.K."/>
            <person name="Cuomo C.A."/>
        </authorList>
    </citation>
    <scope>NUCLEOTIDE SEQUENCE [LARGE SCALE GENOMIC DNA]</scope>
    <source>
        <strain evidence="7 8">UAMH130</strain>
    </source>
</reference>
<dbReference type="STRING" id="2060905.A0A2B7WT56"/>
<dbReference type="GO" id="GO:0005743">
    <property type="term" value="C:mitochondrial inner membrane"/>
    <property type="evidence" value="ECO:0007669"/>
    <property type="project" value="TreeGrafter"/>
</dbReference>
<evidence type="ECO:0000256" key="5">
    <source>
        <dbReference type="PROSITE-ProRule" id="PRU00235"/>
    </source>
</evidence>
<keyword evidence="1" id="KW-0690">Ribosome biogenesis</keyword>
<keyword evidence="2" id="KW-0698">rRNA processing</keyword>
<feature type="compositionally biased region" description="Basic residues" evidence="6">
    <location>
        <begin position="597"/>
        <end position="607"/>
    </location>
</feature>
<feature type="region of interest" description="Disordered" evidence="6">
    <location>
        <begin position="27"/>
        <end position="46"/>
    </location>
</feature>
<name>A0A2B7WT56_9EURO</name>
<dbReference type="Proteomes" id="UP000224080">
    <property type="component" value="Unassembled WGS sequence"/>
</dbReference>
<evidence type="ECO:0000313" key="8">
    <source>
        <dbReference type="Proteomes" id="UP000224080"/>
    </source>
</evidence>
<feature type="repeat" description="RCC1" evidence="5">
    <location>
        <begin position="282"/>
        <end position="345"/>
    </location>
</feature>
<evidence type="ECO:0000256" key="2">
    <source>
        <dbReference type="ARBA" id="ARBA00022552"/>
    </source>
</evidence>